<evidence type="ECO:0000256" key="5">
    <source>
        <dbReference type="SAM" id="Phobius"/>
    </source>
</evidence>
<dbReference type="Gene3D" id="3.40.710.10">
    <property type="entry name" value="DD-peptidase/beta-lactamase superfamily"/>
    <property type="match status" value="1"/>
</dbReference>
<dbReference type="AlphaFoldDB" id="A0A3B0C919"/>
<dbReference type="InterPro" id="IPR001466">
    <property type="entry name" value="Beta-lactam-related"/>
</dbReference>
<dbReference type="OrthoDB" id="1357763at2"/>
<dbReference type="Proteomes" id="UP000276603">
    <property type="component" value="Unassembled WGS sequence"/>
</dbReference>
<dbReference type="InterPro" id="IPR019109">
    <property type="entry name" value="MamF_MmsF"/>
</dbReference>
<protein>
    <submittedName>
        <fullName evidence="7">DUF4870 domain-containing protein</fullName>
    </submittedName>
</protein>
<comment type="subcellular location">
    <subcellularLocation>
        <location evidence="1">Membrane</location>
        <topology evidence="1">Multi-pass membrane protein</topology>
    </subcellularLocation>
</comment>
<dbReference type="InterPro" id="IPR050789">
    <property type="entry name" value="Diverse_Enzym_Activities"/>
</dbReference>
<dbReference type="SUPFAM" id="SSF56601">
    <property type="entry name" value="beta-lactamase/transpeptidase-like"/>
    <property type="match status" value="1"/>
</dbReference>
<gene>
    <name evidence="7" type="ORF">D7Z94_10375</name>
</gene>
<evidence type="ECO:0000259" key="6">
    <source>
        <dbReference type="PROSITE" id="PS50943"/>
    </source>
</evidence>
<evidence type="ECO:0000256" key="1">
    <source>
        <dbReference type="ARBA" id="ARBA00004141"/>
    </source>
</evidence>
<organism evidence="7 8">
    <name type="scientific">Ulvibacterium marinum</name>
    <dbReference type="NCBI Taxonomy" id="2419782"/>
    <lineage>
        <taxon>Bacteria</taxon>
        <taxon>Pseudomonadati</taxon>
        <taxon>Bacteroidota</taxon>
        <taxon>Flavobacteriia</taxon>
        <taxon>Flavobacteriales</taxon>
        <taxon>Flavobacteriaceae</taxon>
        <taxon>Ulvibacterium</taxon>
    </lineage>
</organism>
<keyword evidence="8" id="KW-1185">Reference proteome</keyword>
<feature type="transmembrane region" description="Helical" evidence="5">
    <location>
        <begin position="149"/>
        <end position="170"/>
    </location>
</feature>
<keyword evidence="4 5" id="KW-0472">Membrane</keyword>
<feature type="transmembrane region" description="Helical" evidence="5">
    <location>
        <begin position="195"/>
        <end position="213"/>
    </location>
</feature>
<dbReference type="SUPFAM" id="SSF47413">
    <property type="entry name" value="lambda repressor-like DNA-binding domains"/>
    <property type="match status" value="1"/>
</dbReference>
<accession>A0A3B0C919</accession>
<dbReference type="Gene3D" id="1.10.260.40">
    <property type="entry name" value="lambda repressor-like DNA-binding domains"/>
    <property type="match status" value="1"/>
</dbReference>
<dbReference type="PROSITE" id="PS50943">
    <property type="entry name" value="HTH_CROC1"/>
    <property type="match status" value="1"/>
</dbReference>
<dbReference type="GO" id="GO:0003677">
    <property type="term" value="F:DNA binding"/>
    <property type="evidence" value="ECO:0007669"/>
    <property type="project" value="InterPro"/>
</dbReference>
<dbReference type="Pfam" id="PF01381">
    <property type="entry name" value="HTH_3"/>
    <property type="match status" value="1"/>
</dbReference>
<dbReference type="PANTHER" id="PTHR43283:SF18">
    <property type="match status" value="1"/>
</dbReference>
<feature type="transmembrane region" description="Helical" evidence="5">
    <location>
        <begin position="121"/>
        <end position="143"/>
    </location>
</feature>
<dbReference type="CDD" id="cd00093">
    <property type="entry name" value="HTH_XRE"/>
    <property type="match status" value="1"/>
</dbReference>
<dbReference type="Pfam" id="PF00144">
    <property type="entry name" value="Beta-lactamase"/>
    <property type="match status" value="1"/>
</dbReference>
<keyword evidence="2 5" id="KW-0812">Transmembrane</keyword>
<comment type="caution">
    <text evidence="7">The sequence shown here is derived from an EMBL/GenBank/DDBJ whole genome shotgun (WGS) entry which is preliminary data.</text>
</comment>
<dbReference type="InterPro" id="IPR001387">
    <property type="entry name" value="Cro/C1-type_HTH"/>
</dbReference>
<evidence type="ECO:0000313" key="8">
    <source>
        <dbReference type="Proteomes" id="UP000276603"/>
    </source>
</evidence>
<evidence type="ECO:0000256" key="3">
    <source>
        <dbReference type="ARBA" id="ARBA00022989"/>
    </source>
</evidence>
<feature type="transmembrane region" description="Helical" evidence="5">
    <location>
        <begin position="79"/>
        <end position="100"/>
    </location>
</feature>
<evidence type="ECO:0000256" key="4">
    <source>
        <dbReference type="ARBA" id="ARBA00023136"/>
    </source>
</evidence>
<dbReference type="Pfam" id="PF09685">
    <property type="entry name" value="MamF_MmsF"/>
    <property type="match status" value="1"/>
</dbReference>
<dbReference type="EMBL" id="RBCJ01000002">
    <property type="protein sequence ID" value="RKN81331.1"/>
    <property type="molecule type" value="Genomic_DNA"/>
</dbReference>
<evidence type="ECO:0000313" key="7">
    <source>
        <dbReference type="EMBL" id="RKN81331.1"/>
    </source>
</evidence>
<reference evidence="7 8" key="1">
    <citation type="submission" date="2018-10" db="EMBL/GenBank/DDBJ databases">
        <title>Ulvibacterium marinum gen. nov., sp. nov., a novel marine bacterium of the family Flavobacteriaceae, isolated from a culture of the green alga Ulva prolifera.</title>
        <authorList>
            <person name="Zhang Z."/>
        </authorList>
    </citation>
    <scope>NUCLEOTIDE SEQUENCE [LARGE SCALE GENOMIC DNA]</scope>
    <source>
        <strain evidence="7 8">CCMM003</strain>
    </source>
</reference>
<dbReference type="InterPro" id="IPR012338">
    <property type="entry name" value="Beta-lactam/transpept-like"/>
</dbReference>
<evidence type="ECO:0000256" key="2">
    <source>
        <dbReference type="ARBA" id="ARBA00022692"/>
    </source>
</evidence>
<dbReference type="SMART" id="SM00530">
    <property type="entry name" value="HTH_XRE"/>
    <property type="match status" value="1"/>
</dbReference>
<proteinExistence type="predicted"/>
<dbReference type="PANTHER" id="PTHR43283">
    <property type="entry name" value="BETA-LACTAMASE-RELATED"/>
    <property type="match status" value="1"/>
</dbReference>
<dbReference type="RefSeq" id="WP_120711490.1">
    <property type="nucleotide sequence ID" value="NZ_RBCJ01000002.1"/>
</dbReference>
<sequence length="587" mass="67066">MENNSLAKNLTYQRKLKGYSQEDLSEKTNVAVRTIQRIEKGDTNPHLQTIKLLAAALEIEVEDLLELENPKTENLQKKWLLLLHGTPILGLVLPLCNILFPLFLWIHKREDNPIYEVHGRAVINFQITMTFLFILSFIALITIEGLGFFFFVAVIPFTIIVTMFNIVLAINSQKCYYPLAIPFLKNKRNRNSKNLGMIWAFGLIGLMGCNSSISQDISRLSETTIARDSLNSKIEQLMSDAQVHGMAVSIFNGDTTTYQKTFGYKDFKNKLPLTDSTNIYGASFSKAVFAVLVMKLVEEGIIDLDTPLESYLPKKIYEYEPLTRWHDNFSDLASDTLYHKITTRMCLAHTTGFPNWRWFEADKKLKVKFEPGSRYQYSGEGMVYLQVILEKILNKNLESLAQEHIFKPLGMKNSGYRWYERFEKDFAYGHSALGELYHKDTDNEPRGPSTLETSAMDYTKFLEAVLQGKLISKASWAALFTPQIGIRSTRQFGPLSNEETTRYDGIQLSYGLGWGLFKTPYGFGAFKEGHGDGFQHYSVVFPKVGKGIMIMTNSDNGEGIFKELLEVALGDTYTPWEWENYIPYDQK</sequence>
<name>A0A3B0C919_9FLAO</name>
<keyword evidence="3 5" id="KW-1133">Transmembrane helix</keyword>
<feature type="domain" description="HTH cro/C1-type" evidence="6">
    <location>
        <begin position="10"/>
        <end position="64"/>
    </location>
</feature>
<dbReference type="InterPro" id="IPR010982">
    <property type="entry name" value="Lambda_DNA-bd_dom_sf"/>
</dbReference>